<proteinExistence type="predicted"/>
<sequence length="64" mass="7614">MLKYSFSCKEGKMKEFFLFQVFTNEADVLKIASLQKFEFLRIHQSELQCTANKTIVVKTRFNEE</sequence>
<evidence type="ECO:0000313" key="1">
    <source>
        <dbReference type="EMBL" id="GJM63849.1"/>
    </source>
</evidence>
<accession>A0AAN5ALZ8</accession>
<name>A0AAN5ALZ8_9BACT</name>
<keyword evidence="2" id="KW-1185">Reference proteome</keyword>
<reference evidence="1 2" key="1">
    <citation type="submission" date="2021-12" db="EMBL/GenBank/DDBJ databases">
        <title>Genome sequencing of bacteria with rrn-lacking chromosome and rrn-plasmid.</title>
        <authorList>
            <person name="Anda M."/>
            <person name="Iwasaki W."/>
        </authorList>
    </citation>
    <scope>NUCLEOTIDE SEQUENCE [LARGE SCALE GENOMIC DNA]</scope>
    <source>
        <strain evidence="1 2">NBRC 15940</strain>
    </source>
</reference>
<dbReference type="AlphaFoldDB" id="A0AAN5ALZ8"/>
<gene>
    <name evidence="1" type="ORF">PEDI_44010</name>
</gene>
<organism evidence="1 2">
    <name type="scientific">Persicobacter diffluens</name>
    <dbReference type="NCBI Taxonomy" id="981"/>
    <lineage>
        <taxon>Bacteria</taxon>
        <taxon>Pseudomonadati</taxon>
        <taxon>Bacteroidota</taxon>
        <taxon>Cytophagia</taxon>
        <taxon>Cytophagales</taxon>
        <taxon>Persicobacteraceae</taxon>
        <taxon>Persicobacter</taxon>
    </lineage>
</organism>
<dbReference type="Proteomes" id="UP001310022">
    <property type="component" value="Unassembled WGS sequence"/>
</dbReference>
<evidence type="ECO:0000313" key="2">
    <source>
        <dbReference type="Proteomes" id="UP001310022"/>
    </source>
</evidence>
<protein>
    <submittedName>
        <fullName evidence="1">Uncharacterized protein</fullName>
    </submittedName>
</protein>
<comment type="caution">
    <text evidence="1">The sequence shown here is derived from an EMBL/GenBank/DDBJ whole genome shotgun (WGS) entry which is preliminary data.</text>
</comment>
<dbReference type="EMBL" id="BQKE01000003">
    <property type="protein sequence ID" value="GJM63849.1"/>
    <property type="molecule type" value="Genomic_DNA"/>
</dbReference>